<evidence type="ECO:0000313" key="2">
    <source>
        <dbReference type="Proteomes" id="UP001049176"/>
    </source>
</evidence>
<evidence type="ECO:0000313" key="1">
    <source>
        <dbReference type="EMBL" id="KAG7094000.1"/>
    </source>
</evidence>
<comment type="caution">
    <text evidence="1">The sequence shown here is derived from an EMBL/GenBank/DDBJ whole genome shotgun (WGS) entry which is preliminary data.</text>
</comment>
<dbReference type="GeneID" id="66076705"/>
<dbReference type="RefSeq" id="XP_043010470.1">
    <property type="nucleotide sequence ID" value="XM_043152384.1"/>
</dbReference>
<name>A0A9P7S2P9_9AGAR</name>
<proteinExistence type="predicted"/>
<dbReference type="KEGG" id="more:E1B28_007629"/>
<dbReference type="AlphaFoldDB" id="A0A9P7S2P9"/>
<organism evidence="1 2">
    <name type="scientific">Marasmius oreades</name>
    <name type="common">fairy-ring Marasmius</name>
    <dbReference type="NCBI Taxonomy" id="181124"/>
    <lineage>
        <taxon>Eukaryota</taxon>
        <taxon>Fungi</taxon>
        <taxon>Dikarya</taxon>
        <taxon>Basidiomycota</taxon>
        <taxon>Agaricomycotina</taxon>
        <taxon>Agaricomycetes</taxon>
        <taxon>Agaricomycetidae</taxon>
        <taxon>Agaricales</taxon>
        <taxon>Marasmiineae</taxon>
        <taxon>Marasmiaceae</taxon>
        <taxon>Marasmius</taxon>
    </lineage>
</organism>
<dbReference type="OrthoDB" id="10558533at2759"/>
<sequence>MFANLQLVTPQKVNPAAQESGTVSCPDRSQLIQNRRADVGGPPFVSSDQGVRWGSPMPQSDYAHNCESTNVIVARNRDSPSVRTWRLKYETIVLWAKLGVNVVLFLDLAYGDEQSRVWLAKDLLHNVVLEKVSLEVIAKIVPAFAGIARANGGYMLRNFEERLVHETKEAFKLIWTIQTMAHGNSQIKGTPIFAIVKRGHLLTELLIVFYRQHILQDRYLRECLQFLFDTIPNNSRLEAMTKLIAGVQPVTLTTRSWLPTFCRNLVGKYRLTNGTSKFSAIQDACSAKWSPF</sequence>
<dbReference type="Proteomes" id="UP001049176">
    <property type="component" value="Chromosome 4"/>
</dbReference>
<gene>
    <name evidence="1" type="ORF">E1B28_007629</name>
</gene>
<keyword evidence="2" id="KW-1185">Reference proteome</keyword>
<reference evidence="1" key="1">
    <citation type="journal article" date="2021" name="Genome Biol. Evol.">
        <title>The assembled and annotated genome of the fairy-ring fungus Marasmius oreades.</title>
        <authorList>
            <person name="Hiltunen M."/>
            <person name="Ament-Velasquez S.L."/>
            <person name="Johannesson H."/>
        </authorList>
    </citation>
    <scope>NUCLEOTIDE SEQUENCE</scope>
    <source>
        <strain evidence="1">03SP1</strain>
    </source>
</reference>
<dbReference type="EMBL" id="CM032184">
    <property type="protein sequence ID" value="KAG7094000.1"/>
    <property type="molecule type" value="Genomic_DNA"/>
</dbReference>
<protein>
    <submittedName>
        <fullName evidence="1">Uncharacterized protein</fullName>
    </submittedName>
</protein>
<accession>A0A9P7S2P9</accession>